<keyword evidence="4" id="KW-0732">Signal</keyword>
<dbReference type="AlphaFoldDB" id="A0AAD5D4A0"/>
<feature type="non-terminal residue" evidence="14">
    <location>
        <position position="336"/>
    </location>
</feature>
<evidence type="ECO:0000259" key="13">
    <source>
        <dbReference type="PROSITE" id="PS50011"/>
    </source>
</evidence>
<sequence length="336" mass="38386">MKWIYTSIGVAIPSVFLCLALLWYTKKRKQTQEENQRRKRDEYFLELTASESFKDVQQLEGNARNGKDLLLFSFASIMAATCDFSVENELGQDERRKAELDWRRRFSIVEGIAQGLLYLHKYSRMRVIHRDLKANNILLDANMNPKISDFGMARIFKENETEAMTNRVVGTYGYMSPEYAMEGTFSMKSDIFSFGVLILEIISGRRNSSFVHSDRTYNLIGYAWELWQQGNALQLEDPTLGSTCDVQQLLRTVHVALLCVQESAMDRPTTSDMISMLLNDTISLPTPKRPAFFNGTVESNSTREQSEPEHYSVNNMTITVMEGRSVTLADGGHTLM</sequence>
<dbReference type="EC" id="2.7.11.1" evidence="1"/>
<organism evidence="14 15">
    <name type="scientific">Ambrosia artemisiifolia</name>
    <name type="common">Common ragweed</name>
    <dbReference type="NCBI Taxonomy" id="4212"/>
    <lineage>
        <taxon>Eukaryota</taxon>
        <taxon>Viridiplantae</taxon>
        <taxon>Streptophyta</taxon>
        <taxon>Embryophyta</taxon>
        <taxon>Tracheophyta</taxon>
        <taxon>Spermatophyta</taxon>
        <taxon>Magnoliopsida</taxon>
        <taxon>eudicotyledons</taxon>
        <taxon>Gunneridae</taxon>
        <taxon>Pentapetalae</taxon>
        <taxon>asterids</taxon>
        <taxon>campanulids</taxon>
        <taxon>Asterales</taxon>
        <taxon>Asteraceae</taxon>
        <taxon>Asteroideae</taxon>
        <taxon>Heliantheae alliance</taxon>
        <taxon>Heliantheae</taxon>
        <taxon>Ambrosia</taxon>
    </lineage>
</organism>
<feature type="domain" description="Protein kinase" evidence="13">
    <location>
        <begin position="1"/>
        <end position="282"/>
    </location>
</feature>
<evidence type="ECO:0000256" key="8">
    <source>
        <dbReference type="ARBA" id="ARBA00023157"/>
    </source>
</evidence>
<keyword evidence="7" id="KW-0067">ATP-binding</keyword>
<dbReference type="PROSITE" id="PS00108">
    <property type="entry name" value="PROTEIN_KINASE_ST"/>
    <property type="match status" value="1"/>
</dbReference>
<dbReference type="InterPro" id="IPR011009">
    <property type="entry name" value="Kinase-like_dom_sf"/>
</dbReference>
<keyword evidence="3" id="KW-0808">Transferase</keyword>
<dbReference type="Pfam" id="PF11883">
    <property type="entry name" value="DUF3403"/>
    <property type="match status" value="1"/>
</dbReference>
<dbReference type="InterPro" id="IPR008271">
    <property type="entry name" value="Ser/Thr_kinase_AS"/>
</dbReference>
<evidence type="ECO:0000313" key="15">
    <source>
        <dbReference type="Proteomes" id="UP001206925"/>
    </source>
</evidence>
<dbReference type="SMART" id="SM00220">
    <property type="entry name" value="S_TKc"/>
    <property type="match status" value="1"/>
</dbReference>
<evidence type="ECO:0000256" key="4">
    <source>
        <dbReference type="ARBA" id="ARBA00022729"/>
    </source>
</evidence>
<evidence type="ECO:0000256" key="11">
    <source>
        <dbReference type="ARBA" id="ARBA00048679"/>
    </source>
</evidence>
<name>A0AAD5D4A0_AMBAR</name>
<protein>
    <recommendedName>
        <fullName evidence="1">non-specific serine/threonine protein kinase</fullName>
        <ecNumber evidence="1">2.7.11.1</ecNumber>
    </recommendedName>
</protein>
<dbReference type="EMBL" id="JAMZMK010005665">
    <property type="protein sequence ID" value="KAI7752524.1"/>
    <property type="molecule type" value="Genomic_DNA"/>
</dbReference>
<keyword evidence="8" id="KW-1015">Disulfide bond</keyword>
<accession>A0AAD5D4A0</accession>
<dbReference type="PANTHER" id="PTHR27002:SF548">
    <property type="entry name" value="RECEPTOR-LIKE SERINE_THREONINE-PROTEIN KINASE"/>
    <property type="match status" value="1"/>
</dbReference>
<evidence type="ECO:0000256" key="5">
    <source>
        <dbReference type="ARBA" id="ARBA00022741"/>
    </source>
</evidence>
<comment type="catalytic activity">
    <reaction evidence="10">
        <text>L-threonyl-[protein] + ATP = O-phospho-L-threonyl-[protein] + ADP + H(+)</text>
        <dbReference type="Rhea" id="RHEA:46608"/>
        <dbReference type="Rhea" id="RHEA-COMP:11060"/>
        <dbReference type="Rhea" id="RHEA-COMP:11605"/>
        <dbReference type="ChEBI" id="CHEBI:15378"/>
        <dbReference type="ChEBI" id="CHEBI:30013"/>
        <dbReference type="ChEBI" id="CHEBI:30616"/>
        <dbReference type="ChEBI" id="CHEBI:61977"/>
        <dbReference type="ChEBI" id="CHEBI:456216"/>
        <dbReference type="EC" id="2.7.11.1"/>
    </reaction>
</comment>
<dbReference type="Proteomes" id="UP001206925">
    <property type="component" value="Unassembled WGS sequence"/>
</dbReference>
<keyword evidence="12" id="KW-0812">Transmembrane</keyword>
<dbReference type="GO" id="GO:0005524">
    <property type="term" value="F:ATP binding"/>
    <property type="evidence" value="ECO:0007669"/>
    <property type="project" value="UniProtKB-KW"/>
</dbReference>
<dbReference type="GO" id="GO:0005886">
    <property type="term" value="C:plasma membrane"/>
    <property type="evidence" value="ECO:0007669"/>
    <property type="project" value="TreeGrafter"/>
</dbReference>
<evidence type="ECO:0000256" key="9">
    <source>
        <dbReference type="ARBA" id="ARBA00023180"/>
    </source>
</evidence>
<comment type="catalytic activity">
    <reaction evidence="11">
        <text>L-seryl-[protein] + ATP = O-phospho-L-seryl-[protein] + ADP + H(+)</text>
        <dbReference type="Rhea" id="RHEA:17989"/>
        <dbReference type="Rhea" id="RHEA-COMP:9863"/>
        <dbReference type="Rhea" id="RHEA-COMP:11604"/>
        <dbReference type="ChEBI" id="CHEBI:15378"/>
        <dbReference type="ChEBI" id="CHEBI:29999"/>
        <dbReference type="ChEBI" id="CHEBI:30616"/>
        <dbReference type="ChEBI" id="CHEBI:83421"/>
        <dbReference type="ChEBI" id="CHEBI:456216"/>
        <dbReference type="EC" id="2.7.11.1"/>
    </reaction>
</comment>
<evidence type="ECO:0000256" key="1">
    <source>
        <dbReference type="ARBA" id="ARBA00012513"/>
    </source>
</evidence>
<evidence type="ECO:0000256" key="2">
    <source>
        <dbReference type="ARBA" id="ARBA00022527"/>
    </source>
</evidence>
<evidence type="ECO:0000256" key="7">
    <source>
        <dbReference type="ARBA" id="ARBA00022840"/>
    </source>
</evidence>
<keyword evidence="15" id="KW-1185">Reference proteome</keyword>
<dbReference type="PROSITE" id="PS50011">
    <property type="entry name" value="PROTEIN_KINASE_DOM"/>
    <property type="match status" value="1"/>
</dbReference>
<evidence type="ECO:0000313" key="14">
    <source>
        <dbReference type="EMBL" id="KAI7752524.1"/>
    </source>
</evidence>
<dbReference type="SUPFAM" id="SSF56112">
    <property type="entry name" value="Protein kinase-like (PK-like)"/>
    <property type="match status" value="1"/>
</dbReference>
<dbReference type="GO" id="GO:0004674">
    <property type="term" value="F:protein serine/threonine kinase activity"/>
    <property type="evidence" value="ECO:0007669"/>
    <property type="project" value="UniProtKB-KW"/>
</dbReference>
<dbReference type="PANTHER" id="PTHR27002">
    <property type="entry name" value="RECEPTOR-LIKE SERINE/THREONINE-PROTEIN KINASE SD1-8"/>
    <property type="match status" value="1"/>
</dbReference>
<dbReference type="Gene3D" id="1.10.510.10">
    <property type="entry name" value="Transferase(Phosphotransferase) domain 1"/>
    <property type="match status" value="1"/>
</dbReference>
<keyword evidence="2" id="KW-0723">Serine/threonine-protein kinase</keyword>
<feature type="transmembrane region" description="Helical" evidence="12">
    <location>
        <begin position="6"/>
        <end position="24"/>
    </location>
</feature>
<comment type="caution">
    <text evidence="14">The sequence shown here is derived from an EMBL/GenBank/DDBJ whole genome shotgun (WGS) entry which is preliminary data.</text>
</comment>
<dbReference type="InterPro" id="IPR000719">
    <property type="entry name" value="Prot_kinase_dom"/>
</dbReference>
<keyword evidence="12" id="KW-0472">Membrane</keyword>
<dbReference type="FunFam" id="1.10.510.10:FF:000060">
    <property type="entry name" value="G-type lectin S-receptor-like serine/threonine-protein kinase"/>
    <property type="match status" value="1"/>
</dbReference>
<keyword evidence="9" id="KW-0325">Glycoprotein</keyword>
<gene>
    <name evidence="14" type="ORF">M8C21_015875</name>
</gene>
<keyword evidence="12" id="KW-1133">Transmembrane helix</keyword>
<keyword evidence="6" id="KW-0418">Kinase</keyword>
<proteinExistence type="predicted"/>
<keyword evidence="5" id="KW-0547">Nucleotide-binding</keyword>
<reference evidence="14" key="1">
    <citation type="submission" date="2022-06" db="EMBL/GenBank/DDBJ databases">
        <title>Uncovering the hologenomic basis of an extraordinary plant invasion.</title>
        <authorList>
            <person name="Bieker V.C."/>
            <person name="Martin M.D."/>
            <person name="Gilbert T."/>
            <person name="Hodgins K."/>
            <person name="Battlay P."/>
            <person name="Petersen B."/>
            <person name="Wilson J."/>
        </authorList>
    </citation>
    <scope>NUCLEOTIDE SEQUENCE</scope>
    <source>
        <strain evidence="14">AA19_3_7</strain>
        <tissue evidence="14">Leaf</tissue>
    </source>
</reference>
<dbReference type="InterPro" id="IPR021820">
    <property type="entry name" value="S-locus_recpt_kinase_C"/>
</dbReference>
<evidence type="ECO:0000256" key="6">
    <source>
        <dbReference type="ARBA" id="ARBA00022777"/>
    </source>
</evidence>
<evidence type="ECO:0000256" key="3">
    <source>
        <dbReference type="ARBA" id="ARBA00022679"/>
    </source>
</evidence>
<evidence type="ECO:0000256" key="12">
    <source>
        <dbReference type="SAM" id="Phobius"/>
    </source>
</evidence>
<dbReference type="Pfam" id="PF00069">
    <property type="entry name" value="Pkinase"/>
    <property type="match status" value="1"/>
</dbReference>
<evidence type="ECO:0000256" key="10">
    <source>
        <dbReference type="ARBA" id="ARBA00047899"/>
    </source>
</evidence>